<feature type="non-terminal residue" evidence="10">
    <location>
        <position position="1"/>
    </location>
</feature>
<dbReference type="PANTHER" id="PTHR14647:SF57">
    <property type="entry name" value="GALACTOSE-3-O-SULFOTRANSFERASE 4"/>
    <property type="match status" value="1"/>
</dbReference>
<dbReference type="InterPro" id="IPR027417">
    <property type="entry name" value="P-loop_NTPase"/>
</dbReference>
<comment type="similarity">
    <text evidence="2">Belongs to the galactose-3-O-sulfotransferase family.</text>
</comment>
<comment type="caution">
    <text evidence="10">The sequence shown here is derived from an EMBL/GenBank/DDBJ whole genome shotgun (WGS) entry which is preliminary data.</text>
</comment>
<evidence type="ECO:0000256" key="4">
    <source>
        <dbReference type="ARBA" id="ARBA00022692"/>
    </source>
</evidence>
<dbReference type="AlphaFoldDB" id="A0A7L3EHH1"/>
<evidence type="ECO:0000313" key="11">
    <source>
        <dbReference type="Proteomes" id="UP000563107"/>
    </source>
</evidence>
<evidence type="ECO:0000256" key="2">
    <source>
        <dbReference type="ARBA" id="ARBA00008124"/>
    </source>
</evidence>
<dbReference type="PANTHER" id="PTHR14647">
    <property type="entry name" value="GALACTOSE-3-O-SULFOTRANSFERASE"/>
    <property type="match status" value="1"/>
</dbReference>
<keyword evidence="6" id="KW-1133">Transmembrane helix</keyword>
<sequence>PRSHVVFLKTHKTGGSSVVNLLSRYGESRQLRFALPHRYQFGYPSPFRAEHVRGFRPGGGKFDILCHHMRFDLGEVQKVMPNDSFYFSIVRDPGTLGESAFSYFRAAAPAFRNSPSLDAFLDSPSRFFQPGIRGNHYARNLQWFDFGLPDPVDPKEIPGILEKLERVFPLVLLAENFDESLVLLRDRLCWPRHSVDVFPHNSRGRPQKISPAQIRRLRAWNSLDWALYSHFNRSFWREAEKFGISRLRREVAEIRRRREFLAGRCLRGGGPVPAQAIPDGNLRPFQPPGGGKILGFALQEGLGKEERELCRRMALPELPYKDLLERGQFGAKNG</sequence>
<keyword evidence="9" id="KW-0325">Glycoprotein</keyword>
<evidence type="ECO:0000256" key="5">
    <source>
        <dbReference type="ARBA" id="ARBA00022968"/>
    </source>
</evidence>
<evidence type="ECO:0000256" key="3">
    <source>
        <dbReference type="ARBA" id="ARBA00022679"/>
    </source>
</evidence>
<accession>A0A7L3EHH1</accession>
<keyword evidence="7" id="KW-0333">Golgi apparatus</keyword>
<dbReference type="EMBL" id="VZTR01019899">
    <property type="protein sequence ID" value="NXT67237.1"/>
    <property type="molecule type" value="Genomic_DNA"/>
</dbReference>
<keyword evidence="3 10" id="KW-0808">Transferase</keyword>
<comment type="subcellular location">
    <subcellularLocation>
        <location evidence="1">Golgi apparatus membrane</location>
        <topology evidence="1">Single-pass type II membrane protein</topology>
    </subcellularLocation>
</comment>
<feature type="non-terminal residue" evidence="10">
    <location>
        <position position="334"/>
    </location>
</feature>
<evidence type="ECO:0000256" key="1">
    <source>
        <dbReference type="ARBA" id="ARBA00004323"/>
    </source>
</evidence>
<dbReference type="Proteomes" id="UP000563107">
    <property type="component" value="Unassembled WGS sequence"/>
</dbReference>
<organism evidence="10 11">
    <name type="scientific">Chaetops frenatus</name>
    <name type="common">Rufous rock-jumper</name>
    <dbReference type="NCBI Taxonomy" id="221966"/>
    <lineage>
        <taxon>Eukaryota</taxon>
        <taxon>Metazoa</taxon>
        <taxon>Chordata</taxon>
        <taxon>Craniata</taxon>
        <taxon>Vertebrata</taxon>
        <taxon>Euteleostomi</taxon>
        <taxon>Archelosauria</taxon>
        <taxon>Archosauria</taxon>
        <taxon>Dinosauria</taxon>
        <taxon>Saurischia</taxon>
        <taxon>Theropoda</taxon>
        <taxon>Coelurosauria</taxon>
        <taxon>Aves</taxon>
        <taxon>Neognathae</taxon>
        <taxon>Neoaves</taxon>
        <taxon>Telluraves</taxon>
        <taxon>Australaves</taxon>
        <taxon>Passeriformes</taxon>
        <taxon>Picathartidae</taxon>
        <taxon>Chaetops</taxon>
    </lineage>
</organism>
<dbReference type="GO" id="GO:0009247">
    <property type="term" value="P:glycolipid biosynthetic process"/>
    <property type="evidence" value="ECO:0007669"/>
    <property type="project" value="InterPro"/>
</dbReference>
<dbReference type="GO" id="GO:0001733">
    <property type="term" value="F:galactosylceramide sulfotransferase activity"/>
    <property type="evidence" value="ECO:0007669"/>
    <property type="project" value="InterPro"/>
</dbReference>
<evidence type="ECO:0000313" key="10">
    <source>
        <dbReference type="EMBL" id="NXT67237.1"/>
    </source>
</evidence>
<keyword evidence="11" id="KW-1185">Reference proteome</keyword>
<evidence type="ECO:0000256" key="9">
    <source>
        <dbReference type="ARBA" id="ARBA00023180"/>
    </source>
</evidence>
<keyword evidence="8" id="KW-0472">Membrane</keyword>
<dbReference type="SUPFAM" id="SSF52540">
    <property type="entry name" value="P-loop containing nucleoside triphosphate hydrolases"/>
    <property type="match status" value="1"/>
</dbReference>
<evidence type="ECO:0000256" key="6">
    <source>
        <dbReference type="ARBA" id="ARBA00022989"/>
    </source>
</evidence>
<gene>
    <name evidence="10" type="primary">Gal3st4</name>
    <name evidence="10" type="ORF">CHAFRE_R04009</name>
</gene>
<dbReference type="Gene3D" id="3.40.50.300">
    <property type="entry name" value="P-loop containing nucleotide triphosphate hydrolases"/>
    <property type="match status" value="1"/>
</dbReference>
<dbReference type="InterPro" id="IPR009729">
    <property type="entry name" value="Gal-3-0_sulfotransfrase"/>
</dbReference>
<proteinExistence type="inferred from homology"/>
<name>A0A7L3EHH1_9PASS</name>
<dbReference type="Pfam" id="PF06990">
    <property type="entry name" value="Gal-3-0_sulfotr"/>
    <property type="match status" value="1"/>
</dbReference>
<protein>
    <submittedName>
        <fullName evidence="10">G3ST4 sulfotransferase</fullName>
    </submittedName>
</protein>
<evidence type="ECO:0000256" key="8">
    <source>
        <dbReference type="ARBA" id="ARBA00023136"/>
    </source>
</evidence>
<keyword evidence="5" id="KW-0735">Signal-anchor</keyword>
<reference evidence="10 11" key="1">
    <citation type="submission" date="2019-09" db="EMBL/GenBank/DDBJ databases">
        <title>Bird 10,000 Genomes (B10K) Project - Family phase.</title>
        <authorList>
            <person name="Zhang G."/>
        </authorList>
    </citation>
    <scope>NUCLEOTIDE SEQUENCE [LARGE SCALE GENOMIC DNA]</scope>
    <source>
        <strain evidence="10">B10K-DU-012-41</strain>
    </source>
</reference>
<evidence type="ECO:0000256" key="7">
    <source>
        <dbReference type="ARBA" id="ARBA00023034"/>
    </source>
</evidence>
<dbReference type="GO" id="GO:0000139">
    <property type="term" value="C:Golgi membrane"/>
    <property type="evidence" value="ECO:0007669"/>
    <property type="project" value="UniProtKB-SubCell"/>
</dbReference>
<keyword evidence="4" id="KW-0812">Transmembrane</keyword>